<feature type="transmembrane region" description="Helical" evidence="1">
    <location>
        <begin position="12"/>
        <end position="33"/>
    </location>
</feature>
<keyword evidence="1" id="KW-0812">Transmembrane</keyword>
<reference evidence="2" key="1">
    <citation type="submission" date="2022-10" db="EMBL/GenBank/DDBJ databases">
        <title>Characterization and whole genome sequencing of a new Roseateles species, isolated from fresh water.</title>
        <authorList>
            <person name="Guliayeva D.Y."/>
            <person name="Akhremchuk A.E."/>
            <person name="Sikolenko M.A."/>
            <person name="Valentovich L.N."/>
            <person name="Sidarenka A.V."/>
        </authorList>
    </citation>
    <scope>NUCLEOTIDE SEQUENCE</scope>
    <source>
        <strain evidence="2">BIM B-1768</strain>
    </source>
</reference>
<organism evidence="2 3">
    <name type="scientific">Roseateles amylovorans</name>
    <dbReference type="NCBI Taxonomy" id="2978473"/>
    <lineage>
        <taxon>Bacteria</taxon>
        <taxon>Pseudomonadati</taxon>
        <taxon>Pseudomonadota</taxon>
        <taxon>Betaproteobacteria</taxon>
        <taxon>Burkholderiales</taxon>
        <taxon>Sphaerotilaceae</taxon>
        <taxon>Roseateles</taxon>
    </lineage>
</organism>
<evidence type="ECO:0000313" key="2">
    <source>
        <dbReference type="EMBL" id="UXH78341.1"/>
    </source>
</evidence>
<dbReference type="InterPro" id="IPR010364">
    <property type="entry name" value="Uncharacterised_IM_CreD"/>
</dbReference>
<feature type="transmembrane region" description="Helical" evidence="1">
    <location>
        <begin position="331"/>
        <end position="350"/>
    </location>
</feature>
<dbReference type="PIRSF" id="PIRSF004548">
    <property type="entry name" value="CreD"/>
    <property type="match status" value="1"/>
</dbReference>
<evidence type="ECO:0000313" key="3">
    <source>
        <dbReference type="Proteomes" id="UP001064933"/>
    </source>
</evidence>
<feature type="transmembrane region" description="Helical" evidence="1">
    <location>
        <begin position="435"/>
        <end position="453"/>
    </location>
</feature>
<dbReference type="Proteomes" id="UP001064933">
    <property type="component" value="Chromosome"/>
</dbReference>
<name>A0ABY6AYT8_9BURK</name>
<keyword evidence="1" id="KW-0472">Membrane</keyword>
<feature type="transmembrane region" description="Helical" evidence="1">
    <location>
        <begin position="383"/>
        <end position="405"/>
    </location>
</feature>
<sequence>MQLQMRTMWWKVVALVGITIVLLMVLTRIGWLVDERQGRQRAAEVGVAQAMAGAQVLLGPMLQRSCSETWTTVSGTGKEQRSTDERRDFTLSALPALLTVDGALEPVIRHRGLFKINGYEGKVTLQASWPTLAALVPRAEHAGQLSCEAPRMMVALSDARGLRAVQVRRGDEVLTVAPGTANGSYPRGLHAVLPEQVLDQPLQLQVALDLIGMTDFGLVPAAGATDVHLRSSWQHPSFGGRFLPVSSRLGPDGFEAHWQVSELATTALADALAGKALPQVVRDPEVDVRTYLAEMAPGGAAAGDARIADALAFSMVDPVNPYVMSDRAIKYGLMFIVLTFVCVALLEVLSARQVHPVQYLLVGLAMSLFFLLLLSLSEHLDFGLSYALAAGAAIGLLSAYGAAMLGAWMRGLAFGGLIAALYGVLFVLLSLEQAALLVGALLLFAVLAVVMMLTRRIDWYGLGGRALNAAVETR</sequence>
<dbReference type="RefSeq" id="WP_261758128.1">
    <property type="nucleotide sequence ID" value="NZ_CP104562.2"/>
</dbReference>
<proteinExistence type="predicted"/>
<keyword evidence="1" id="KW-1133">Transmembrane helix</keyword>
<evidence type="ECO:0000256" key="1">
    <source>
        <dbReference type="SAM" id="Phobius"/>
    </source>
</evidence>
<protein>
    <submittedName>
        <fullName evidence="2">Cell envelope integrity protein CreD</fullName>
    </submittedName>
</protein>
<dbReference type="PANTHER" id="PTHR30092:SF0">
    <property type="entry name" value="INNER MEMBRANE PROTEIN CRED"/>
    <property type="match status" value="1"/>
</dbReference>
<keyword evidence="3" id="KW-1185">Reference proteome</keyword>
<dbReference type="Pfam" id="PF06123">
    <property type="entry name" value="CreD"/>
    <property type="match status" value="1"/>
</dbReference>
<feature type="transmembrane region" description="Helical" evidence="1">
    <location>
        <begin position="357"/>
        <end position="377"/>
    </location>
</feature>
<dbReference type="PANTHER" id="PTHR30092">
    <property type="entry name" value="INNER MEMBRANE PROTEIN CRED"/>
    <property type="match status" value="1"/>
</dbReference>
<gene>
    <name evidence="2" type="primary">creD</name>
    <name evidence="2" type="ORF">N4261_25900</name>
</gene>
<dbReference type="EMBL" id="CP104562">
    <property type="protein sequence ID" value="UXH78341.1"/>
    <property type="molecule type" value="Genomic_DNA"/>
</dbReference>
<feature type="transmembrane region" description="Helical" evidence="1">
    <location>
        <begin position="412"/>
        <end position="429"/>
    </location>
</feature>
<accession>A0ABY6AYT8</accession>
<dbReference type="NCBIfam" id="NF008712">
    <property type="entry name" value="PRK11715.1-1"/>
    <property type="match status" value="1"/>
</dbReference>